<sequence length="1667" mass="180698">MTKTNGSSGNSLSLSGRGKPQFTKNLKLDQGDLSPPFANFAKYVDPSGRLYFAGKAVLHADGVDFSSGNSYKINMAELELREELGKGQYGVVQKVFHKPTKVIMAMKVHCRARTNRLLADGADLTAICARIQEIRLELDTSKLNQILMELDVLHKSHSPYIVEFYGAFFIESCVYYCMEYMDAGSLDWLFPYKGGAPEVVLKAISYSVVKGLKFLKEELSIIHRDVKPTNVLANTKGQIKLCDFGVSGQLIQSLAKTNIGCQSYMAPERIALADTGAYTVASDVWSFGISCLEVGSGQYPYPADRYDSIYAQLSAIIHESPPDLPADRFSPDAIDFVQSCLQKDPTARATYPQLLEHRFIADFDEQAFAPTMAAWVTEALAWHMSHPEAHVAANPPKSSLLPNSLRDMTVGERPAGSALQLFLIDIPQLCMVFVATDAAPVPVPGSTPPLPPPNDDHAGSLFRRSMFRLSLRGSRPSIATPPPTASPPAVASPVTNSGGHLSPMALAHGSSYSSASSVRSVSSTGLSSVVETSNLVKTVDDVSGTKQINNYLVLQELGRGVHGKVKLARRTDTGELVAMKILRKTTRTRRLGFANLNRLTASPAGDNGIAAAAAAAANSQLEKIRREIAIMKKLRHPNVVQLYEVIDDPSSDKVYIVLEYLAGGEIKWKRTAPNADSSGHLPSGRLAPTAPLLSVDEARAIFRDIVAGLEYLHSQGIIHRDVKPANLIRGADGRVKFDPSGRLYFAGKAVLHADGVDFSSGNSYKINMAELELREELGKGQYGVVQKVFHKPTKVIMAMKVHCRARTNRLLADGADLTAICARIQEIRLELDTSKLNQILMELDVLHKSHSPYIVEFYGAFFIESCQINNYLVLQELGRGVHGKVKLARRTDTGELVAMKILRKTTRTRRLGFANLNRLTASPAGDNGIAAAAAAAANSQLEKIRREIAIMKKLRHPNVVQLYEVIDDPSSDKVYIVLEYLAGGEIKWKRTAPNADSSGHLPSGRLAPTAPLLSVDEARAIFRDIVAGLEYLHSQGIIHRDVKPANLIRGADGRVKLSDFGVSHFSPRQFQKEQKEIARRRSSLNLSAAAASSVSPAAAAMKILRKSTRTRRLGFANLNRLTASPAGDNELAKTAGSPAFFAPELCVLHDEPSSAVCDVAGIDSPSSASAARFPITKAIDIWAAGVTLYCLVFGCCPFVADSEFELFERIPVQPLTFPEDMLPLDPDLEDLFRRVLDKNPETRATLADIKHHPWVRRGLSDTGYADWLAATDPVQYEVVEVSDAEVREAVSSGLMERIKRQWARLSVSLLNVAGSVLDEFLSPSSSPTTPRAPPTGRDTAVYDAFRQRTNSPFRRFLFRCGKHASKSAHVLSRSPDDATGSDRGSAMFRRGSAVDDYDDADEYGQQQNSHDAHLHASQPERWASAADGEDDEDDDVDMAALEEEQERRRQRTWASEFDDDVLASISTSHMHVGPDASRGTSPSFLEDPDEDDEGDDDDDDGLVLPSSSAGGRRAASAPAVAVRPWPALVAPVPVDKSQNSITELDESIVDEDALAPMRGGGSTGSAGAKSWLTGDVPTLPSRPSILIDDEPLVDLSMDSLVVQRNTRYVDPDEDDQQEQDASATLPGAVGSALGFPAAAGDGIASGPSASASRPMNSSDAGKGGPCI</sequence>
<evidence type="ECO:0000256" key="13">
    <source>
        <dbReference type="SAM" id="MobiDB-lite"/>
    </source>
</evidence>
<dbReference type="InterPro" id="IPR000719">
    <property type="entry name" value="Prot_kinase_dom"/>
</dbReference>
<gene>
    <name evidence="15" type="ORF">AMAG_11346</name>
</gene>
<feature type="compositionally biased region" description="Low complexity" evidence="13">
    <location>
        <begin position="1504"/>
        <end position="1520"/>
    </location>
</feature>
<evidence type="ECO:0000256" key="12">
    <source>
        <dbReference type="PROSITE-ProRule" id="PRU10141"/>
    </source>
</evidence>
<name>A0A0L0SWT5_ALLM3</name>
<feature type="binding site" evidence="12">
    <location>
        <position position="900"/>
    </location>
    <ligand>
        <name>ATP</name>
        <dbReference type="ChEBI" id="CHEBI:30616"/>
    </ligand>
</feature>
<protein>
    <submittedName>
        <fullName evidence="15">CAMKK/ELM protein kinase</fullName>
    </submittedName>
</protein>
<dbReference type="SMART" id="SM00220">
    <property type="entry name" value="S_TKc"/>
    <property type="match status" value="3"/>
</dbReference>
<feature type="region of interest" description="Disordered" evidence="13">
    <location>
        <begin position="1545"/>
        <end position="1575"/>
    </location>
</feature>
<reference evidence="16" key="2">
    <citation type="submission" date="2009-11" db="EMBL/GenBank/DDBJ databases">
        <title>The Genome Sequence of Allomyces macrogynus strain ATCC 38327.</title>
        <authorList>
            <consortium name="The Broad Institute Genome Sequencing Platform"/>
            <person name="Russ C."/>
            <person name="Cuomo C."/>
            <person name="Shea T."/>
            <person name="Young S.K."/>
            <person name="Zeng Q."/>
            <person name="Koehrsen M."/>
            <person name="Haas B."/>
            <person name="Borodovsky M."/>
            <person name="Guigo R."/>
            <person name="Alvarado L."/>
            <person name="Berlin A."/>
            <person name="Borenstein D."/>
            <person name="Chen Z."/>
            <person name="Engels R."/>
            <person name="Freedman E."/>
            <person name="Gellesch M."/>
            <person name="Goldberg J."/>
            <person name="Griggs A."/>
            <person name="Gujja S."/>
            <person name="Heiman D."/>
            <person name="Hepburn T."/>
            <person name="Howarth C."/>
            <person name="Jen D."/>
            <person name="Larson L."/>
            <person name="Lewis B."/>
            <person name="Mehta T."/>
            <person name="Park D."/>
            <person name="Pearson M."/>
            <person name="Roberts A."/>
            <person name="Saif S."/>
            <person name="Shenoy N."/>
            <person name="Sisk P."/>
            <person name="Stolte C."/>
            <person name="Sykes S."/>
            <person name="Walk T."/>
            <person name="White J."/>
            <person name="Yandava C."/>
            <person name="Burger G."/>
            <person name="Gray M.W."/>
            <person name="Holland P.W.H."/>
            <person name="King N."/>
            <person name="Lang F.B.F."/>
            <person name="Roger A.J."/>
            <person name="Ruiz-Trillo I."/>
            <person name="Lander E."/>
            <person name="Nusbaum C."/>
        </authorList>
    </citation>
    <scope>NUCLEOTIDE SEQUENCE [LARGE SCALE GENOMIC DNA]</scope>
    <source>
        <strain evidence="16">ATCC 38327</strain>
    </source>
</reference>
<evidence type="ECO:0000256" key="5">
    <source>
        <dbReference type="ARBA" id="ARBA00022840"/>
    </source>
</evidence>
<dbReference type="FunFam" id="1.10.510.10:FF:000432">
    <property type="entry name" value="mitogen-activated protein kinase kinase 3"/>
    <property type="match status" value="1"/>
</dbReference>
<comment type="similarity">
    <text evidence="6">Belongs to the protein kinase superfamily. STE Ser/Thr protein kinase family. MAP kinase kinase subfamily.</text>
</comment>
<dbReference type="PANTHER" id="PTHR48013:SF25">
    <property type="entry name" value="MAP KINASE KINASE PBS2"/>
    <property type="match status" value="1"/>
</dbReference>
<feature type="domain" description="Protein kinase" evidence="14">
    <location>
        <begin position="871"/>
        <end position="1255"/>
    </location>
</feature>
<evidence type="ECO:0000256" key="2">
    <source>
        <dbReference type="ARBA" id="ARBA00022679"/>
    </source>
</evidence>
<evidence type="ECO:0000313" key="15">
    <source>
        <dbReference type="EMBL" id="KNE66870.1"/>
    </source>
</evidence>
<dbReference type="Gene3D" id="3.30.200.20">
    <property type="entry name" value="Phosphorylase Kinase, domain 1"/>
    <property type="match status" value="4"/>
</dbReference>
<comment type="catalytic activity">
    <reaction evidence="10">
        <text>L-threonyl-[protein] + ATP = O-phospho-L-threonyl-[protein] + ADP + H(+)</text>
        <dbReference type="Rhea" id="RHEA:46608"/>
        <dbReference type="Rhea" id="RHEA-COMP:11060"/>
        <dbReference type="Rhea" id="RHEA-COMP:11605"/>
        <dbReference type="ChEBI" id="CHEBI:15378"/>
        <dbReference type="ChEBI" id="CHEBI:30013"/>
        <dbReference type="ChEBI" id="CHEBI:30616"/>
        <dbReference type="ChEBI" id="CHEBI:61977"/>
        <dbReference type="ChEBI" id="CHEBI:456216"/>
        <dbReference type="EC" id="2.7.12.2"/>
    </reaction>
</comment>
<dbReference type="Proteomes" id="UP000054350">
    <property type="component" value="Unassembled WGS sequence"/>
</dbReference>
<feature type="compositionally biased region" description="Acidic residues" evidence="13">
    <location>
        <begin position="1486"/>
        <end position="1501"/>
    </location>
</feature>
<comment type="catalytic activity">
    <reaction evidence="7">
        <text>L-threonyl-[protein] + ATP = O-phospho-L-threonyl-[protein] + ADP + H(+)</text>
        <dbReference type="Rhea" id="RHEA:46608"/>
        <dbReference type="Rhea" id="RHEA-COMP:11060"/>
        <dbReference type="Rhea" id="RHEA-COMP:11605"/>
        <dbReference type="ChEBI" id="CHEBI:15378"/>
        <dbReference type="ChEBI" id="CHEBI:30013"/>
        <dbReference type="ChEBI" id="CHEBI:30616"/>
        <dbReference type="ChEBI" id="CHEBI:61977"/>
        <dbReference type="ChEBI" id="CHEBI:456216"/>
        <dbReference type="EC" id="2.7.11.1"/>
    </reaction>
</comment>
<feature type="region of interest" description="Disordered" evidence="13">
    <location>
        <begin position="1604"/>
        <end position="1667"/>
    </location>
</feature>
<evidence type="ECO:0000256" key="8">
    <source>
        <dbReference type="ARBA" id="ARBA00048679"/>
    </source>
</evidence>
<evidence type="ECO:0000256" key="7">
    <source>
        <dbReference type="ARBA" id="ARBA00047899"/>
    </source>
</evidence>
<evidence type="ECO:0000313" key="16">
    <source>
        <dbReference type="Proteomes" id="UP000054350"/>
    </source>
</evidence>
<evidence type="ECO:0000256" key="9">
    <source>
        <dbReference type="ARBA" id="ARBA00049014"/>
    </source>
</evidence>
<keyword evidence="5 12" id="KW-0067">ATP-binding</keyword>
<feature type="domain" description="Protein kinase" evidence="14">
    <location>
        <begin position="551"/>
        <end position="862"/>
    </location>
</feature>
<reference evidence="15 16" key="1">
    <citation type="submission" date="2009-11" db="EMBL/GenBank/DDBJ databases">
        <title>Annotation of Allomyces macrogynus ATCC 38327.</title>
        <authorList>
            <consortium name="The Broad Institute Genome Sequencing Platform"/>
            <person name="Russ C."/>
            <person name="Cuomo C."/>
            <person name="Burger G."/>
            <person name="Gray M.W."/>
            <person name="Holland P.W.H."/>
            <person name="King N."/>
            <person name="Lang F.B.F."/>
            <person name="Roger A.J."/>
            <person name="Ruiz-Trillo I."/>
            <person name="Young S.K."/>
            <person name="Zeng Q."/>
            <person name="Gargeya S."/>
            <person name="Fitzgerald M."/>
            <person name="Haas B."/>
            <person name="Abouelleil A."/>
            <person name="Alvarado L."/>
            <person name="Arachchi H.M."/>
            <person name="Berlin A."/>
            <person name="Chapman S.B."/>
            <person name="Gearin G."/>
            <person name="Goldberg J."/>
            <person name="Griggs A."/>
            <person name="Gujja S."/>
            <person name="Hansen M."/>
            <person name="Heiman D."/>
            <person name="Howarth C."/>
            <person name="Larimer J."/>
            <person name="Lui A."/>
            <person name="MacDonald P.J.P."/>
            <person name="McCowen C."/>
            <person name="Montmayeur A."/>
            <person name="Murphy C."/>
            <person name="Neiman D."/>
            <person name="Pearson M."/>
            <person name="Priest M."/>
            <person name="Roberts A."/>
            <person name="Saif S."/>
            <person name="Shea T."/>
            <person name="Sisk P."/>
            <person name="Stolte C."/>
            <person name="Sykes S."/>
            <person name="Wortman J."/>
            <person name="Nusbaum C."/>
            <person name="Birren B."/>
        </authorList>
    </citation>
    <scope>NUCLEOTIDE SEQUENCE [LARGE SCALE GENOMIC DNA]</scope>
    <source>
        <strain evidence="15 16">ATCC 38327</strain>
    </source>
</reference>
<dbReference type="CDD" id="cd14008">
    <property type="entry name" value="STKc_LKB1_CaMKK"/>
    <property type="match status" value="1"/>
</dbReference>
<keyword evidence="1" id="KW-0723">Serine/threonine-protein kinase</keyword>
<dbReference type="GO" id="GO:0004674">
    <property type="term" value="F:protein serine/threonine kinase activity"/>
    <property type="evidence" value="ECO:0007669"/>
    <property type="project" value="UniProtKB-KW"/>
</dbReference>
<dbReference type="FunFam" id="3.30.200.20:FF:000206">
    <property type="entry name" value="Serine/threonine-protein kinase Ssp1"/>
    <property type="match status" value="1"/>
</dbReference>
<dbReference type="GO" id="GO:0005524">
    <property type="term" value="F:ATP binding"/>
    <property type="evidence" value="ECO:0007669"/>
    <property type="project" value="UniProtKB-UniRule"/>
</dbReference>
<feature type="region of interest" description="Disordered" evidence="13">
    <location>
        <begin position="1468"/>
        <end position="1520"/>
    </location>
</feature>
<keyword evidence="2" id="KW-0808">Transferase</keyword>
<dbReference type="Gene3D" id="1.10.510.10">
    <property type="entry name" value="Transferase(Phosphotransferase) domain 1"/>
    <property type="match status" value="3"/>
</dbReference>
<feature type="region of interest" description="Disordered" evidence="13">
    <location>
        <begin position="473"/>
        <end position="502"/>
    </location>
</feature>
<comment type="catalytic activity">
    <reaction evidence="8">
        <text>L-seryl-[protein] + ATP = O-phospho-L-seryl-[protein] + ADP + H(+)</text>
        <dbReference type="Rhea" id="RHEA:17989"/>
        <dbReference type="Rhea" id="RHEA-COMP:9863"/>
        <dbReference type="Rhea" id="RHEA-COMP:11604"/>
        <dbReference type="ChEBI" id="CHEBI:15378"/>
        <dbReference type="ChEBI" id="CHEBI:29999"/>
        <dbReference type="ChEBI" id="CHEBI:30616"/>
        <dbReference type="ChEBI" id="CHEBI:83421"/>
        <dbReference type="ChEBI" id="CHEBI:456216"/>
        <dbReference type="EC" id="2.7.11.1"/>
    </reaction>
</comment>
<dbReference type="eggNOG" id="KOG0581">
    <property type="taxonomic scope" value="Eukaryota"/>
</dbReference>
<dbReference type="InterPro" id="IPR017441">
    <property type="entry name" value="Protein_kinase_ATP_BS"/>
</dbReference>
<evidence type="ECO:0000256" key="10">
    <source>
        <dbReference type="ARBA" id="ARBA00049299"/>
    </source>
</evidence>
<dbReference type="VEuPathDB" id="FungiDB:AMAG_11346"/>
<evidence type="ECO:0000259" key="14">
    <source>
        <dbReference type="PROSITE" id="PS50011"/>
    </source>
</evidence>
<evidence type="ECO:0000256" key="4">
    <source>
        <dbReference type="ARBA" id="ARBA00022777"/>
    </source>
</evidence>
<dbReference type="InterPro" id="IPR011009">
    <property type="entry name" value="Kinase-like_dom_sf"/>
</dbReference>
<feature type="compositionally biased region" description="Polar residues" evidence="13">
    <location>
        <begin position="1647"/>
        <end position="1659"/>
    </location>
</feature>
<dbReference type="eggNOG" id="KOG0585">
    <property type="taxonomic scope" value="Eukaryota"/>
</dbReference>
<accession>A0A0L0SWT5</accession>
<dbReference type="OrthoDB" id="10252354at2759"/>
<dbReference type="PANTHER" id="PTHR48013">
    <property type="entry name" value="DUAL SPECIFICITY MITOGEN-ACTIVATED PROTEIN KINASE KINASE 5-RELATED"/>
    <property type="match status" value="1"/>
</dbReference>
<proteinExistence type="inferred from homology"/>
<dbReference type="EMBL" id="GG745351">
    <property type="protein sequence ID" value="KNE66870.1"/>
    <property type="molecule type" value="Genomic_DNA"/>
</dbReference>
<dbReference type="Pfam" id="PF00069">
    <property type="entry name" value="Pkinase"/>
    <property type="match status" value="4"/>
</dbReference>
<dbReference type="GO" id="GO:0071474">
    <property type="term" value="P:cellular hyperosmotic response"/>
    <property type="evidence" value="ECO:0007669"/>
    <property type="project" value="TreeGrafter"/>
</dbReference>
<dbReference type="STRING" id="578462.A0A0L0SWT5"/>
<comment type="catalytic activity">
    <reaction evidence="9">
        <text>L-seryl-[protein] + ATP = O-phospho-L-seryl-[protein] + ADP + H(+)</text>
        <dbReference type="Rhea" id="RHEA:17989"/>
        <dbReference type="Rhea" id="RHEA-COMP:9863"/>
        <dbReference type="Rhea" id="RHEA-COMP:11604"/>
        <dbReference type="ChEBI" id="CHEBI:15378"/>
        <dbReference type="ChEBI" id="CHEBI:29999"/>
        <dbReference type="ChEBI" id="CHEBI:30616"/>
        <dbReference type="ChEBI" id="CHEBI:83421"/>
        <dbReference type="ChEBI" id="CHEBI:456216"/>
        <dbReference type="EC" id="2.7.12.2"/>
    </reaction>
</comment>
<feature type="binding site" evidence="12">
    <location>
        <position position="107"/>
    </location>
    <ligand>
        <name>ATP</name>
        <dbReference type="ChEBI" id="CHEBI:30616"/>
    </ligand>
</feature>
<evidence type="ECO:0000256" key="1">
    <source>
        <dbReference type="ARBA" id="ARBA00022527"/>
    </source>
</evidence>
<dbReference type="PROSITE" id="PS00107">
    <property type="entry name" value="PROTEIN_KINASE_ATP"/>
    <property type="match status" value="2"/>
</dbReference>
<comment type="catalytic activity">
    <reaction evidence="11">
        <text>L-tyrosyl-[protein] + ATP = O-phospho-L-tyrosyl-[protein] + ADP + H(+)</text>
        <dbReference type="Rhea" id="RHEA:10596"/>
        <dbReference type="Rhea" id="RHEA-COMP:10136"/>
        <dbReference type="Rhea" id="RHEA-COMP:20101"/>
        <dbReference type="ChEBI" id="CHEBI:15378"/>
        <dbReference type="ChEBI" id="CHEBI:30616"/>
        <dbReference type="ChEBI" id="CHEBI:46858"/>
        <dbReference type="ChEBI" id="CHEBI:61978"/>
        <dbReference type="ChEBI" id="CHEBI:456216"/>
        <dbReference type="EC" id="2.7.12.2"/>
    </reaction>
</comment>
<dbReference type="GO" id="GO:0004708">
    <property type="term" value="F:MAP kinase kinase activity"/>
    <property type="evidence" value="ECO:0007669"/>
    <property type="project" value="UniProtKB-EC"/>
</dbReference>
<keyword evidence="3 12" id="KW-0547">Nucleotide-binding</keyword>
<feature type="region of interest" description="Disordered" evidence="13">
    <location>
        <begin position="1397"/>
        <end position="1435"/>
    </location>
</feature>
<dbReference type="SUPFAM" id="SSF56112">
    <property type="entry name" value="Protein kinase-like (PK-like)"/>
    <property type="match status" value="4"/>
</dbReference>
<evidence type="ECO:0000256" key="6">
    <source>
        <dbReference type="ARBA" id="ARBA00038035"/>
    </source>
</evidence>
<organism evidence="15 16">
    <name type="scientific">Allomyces macrogynus (strain ATCC 38327)</name>
    <name type="common">Allomyces javanicus var. macrogynus</name>
    <dbReference type="NCBI Taxonomy" id="578462"/>
    <lineage>
        <taxon>Eukaryota</taxon>
        <taxon>Fungi</taxon>
        <taxon>Fungi incertae sedis</taxon>
        <taxon>Blastocladiomycota</taxon>
        <taxon>Blastocladiomycetes</taxon>
        <taxon>Blastocladiales</taxon>
        <taxon>Blastocladiaceae</taxon>
        <taxon>Allomyces</taxon>
    </lineage>
</organism>
<evidence type="ECO:0000256" key="11">
    <source>
        <dbReference type="ARBA" id="ARBA00051693"/>
    </source>
</evidence>
<keyword evidence="4 15" id="KW-0418">Kinase</keyword>
<feature type="domain" description="Protein kinase" evidence="14">
    <location>
        <begin position="78"/>
        <end position="360"/>
    </location>
</feature>
<evidence type="ECO:0000256" key="3">
    <source>
        <dbReference type="ARBA" id="ARBA00022741"/>
    </source>
</evidence>
<keyword evidence="16" id="KW-1185">Reference proteome</keyword>
<dbReference type="PROSITE" id="PS50011">
    <property type="entry name" value="PROTEIN_KINASE_DOM"/>
    <property type="match status" value="3"/>
</dbReference>